<dbReference type="GO" id="GO:0005886">
    <property type="term" value="C:plasma membrane"/>
    <property type="evidence" value="ECO:0000318"/>
    <property type="project" value="GO_Central"/>
</dbReference>
<reference evidence="12" key="3">
    <citation type="submission" date="2025-09" db="UniProtKB">
        <authorList>
            <consortium name="Ensembl"/>
        </authorList>
    </citation>
    <scope>IDENTIFICATION</scope>
</reference>
<dbReference type="InParanoid" id="F6UDV5"/>
<dbReference type="AlphaFoldDB" id="F6UDV5"/>
<comment type="subcellular location">
    <subcellularLocation>
        <location evidence="1">Cell membrane</location>
        <topology evidence="1">Multi-pass membrane protein</topology>
    </subcellularLocation>
</comment>
<keyword evidence="5" id="KW-0297">G-protein coupled receptor</keyword>
<feature type="region of interest" description="Disordered" evidence="9">
    <location>
        <begin position="430"/>
        <end position="451"/>
    </location>
</feature>
<evidence type="ECO:0000256" key="7">
    <source>
        <dbReference type="ARBA" id="ARBA00023170"/>
    </source>
</evidence>
<dbReference type="PANTHER" id="PTHR22752">
    <property type="entry name" value="G PROTEIN-COUPLED RECEPTOR"/>
    <property type="match status" value="1"/>
</dbReference>
<dbReference type="GeneTree" id="ENSGT00940000160365"/>
<feature type="transmembrane region" description="Helical" evidence="10">
    <location>
        <begin position="107"/>
        <end position="129"/>
    </location>
</feature>
<evidence type="ECO:0000256" key="6">
    <source>
        <dbReference type="ARBA" id="ARBA00023136"/>
    </source>
</evidence>
<evidence type="ECO:0000259" key="11">
    <source>
        <dbReference type="PROSITE" id="PS50262"/>
    </source>
</evidence>
<dbReference type="HOGENOM" id="CLU_442080_0_0_1"/>
<evidence type="ECO:0000256" key="3">
    <source>
        <dbReference type="ARBA" id="ARBA00022692"/>
    </source>
</evidence>
<feature type="region of interest" description="Disordered" evidence="9">
    <location>
        <begin position="598"/>
        <end position="618"/>
    </location>
</feature>
<feature type="transmembrane region" description="Helical" evidence="10">
    <location>
        <begin position="70"/>
        <end position="95"/>
    </location>
</feature>
<dbReference type="OMA" id="TIYLMYC"/>
<keyword evidence="7" id="KW-0675">Receptor</keyword>
<evidence type="ECO:0000256" key="5">
    <source>
        <dbReference type="ARBA" id="ARBA00023040"/>
    </source>
</evidence>
<organism evidence="12 13">
    <name type="scientific">Ciona intestinalis</name>
    <name type="common">Transparent sea squirt</name>
    <name type="synonym">Ascidia intestinalis</name>
    <dbReference type="NCBI Taxonomy" id="7719"/>
    <lineage>
        <taxon>Eukaryota</taxon>
        <taxon>Metazoa</taxon>
        <taxon>Chordata</taxon>
        <taxon>Tunicata</taxon>
        <taxon>Ascidiacea</taxon>
        <taxon>Phlebobranchia</taxon>
        <taxon>Cionidae</taxon>
        <taxon>Ciona</taxon>
    </lineage>
</organism>
<dbReference type="InterPro" id="IPR017452">
    <property type="entry name" value="GPCR_Rhodpsn_7TM"/>
</dbReference>
<evidence type="ECO:0000256" key="2">
    <source>
        <dbReference type="ARBA" id="ARBA00022475"/>
    </source>
</evidence>
<dbReference type="PROSITE" id="PS50262">
    <property type="entry name" value="G_PROTEIN_RECEP_F1_2"/>
    <property type="match status" value="1"/>
</dbReference>
<dbReference type="PRINTS" id="PR00237">
    <property type="entry name" value="GPCRRHODOPSN"/>
</dbReference>
<name>F6UDV5_CIOIN</name>
<feature type="compositionally biased region" description="Basic residues" evidence="9">
    <location>
        <begin position="356"/>
        <end position="377"/>
    </location>
</feature>
<reference evidence="13" key="1">
    <citation type="journal article" date="2002" name="Science">
        <title>The draft genome of Ciona intestinalis: insights into chordate and vertebrate origins.</title>
        <authorList>
            <person name="Dehal P."/>
            <person name="Satou Y."/>
            <person name="Campbell R.K."/>
            <person name="Chapman J."/>
            <person name="Degnan B."/>
            <person name="De Tomaso A."/>
            <person name="Davidson B."/>
            <person name="Di Gregorio A."/>
            <person name="Gelpke M."/>
            <person name="Goodstein D.M."/>
            <person name="Harafuji N."/>
            <person name="Hastings K.E."/>
            <person name="Ho I."/>
            <person name="Hotta K."/>
            <person name="Huang W."/>
            <person name="Kawashima T."/>
            <person name="Lemaire P."/>
            <person name="Martinez D."/>
            <person name="Meinertzhagen I.A."/>
            <person name="Necula S."/>
            <person name="Nonaka M."/>
            <person name="Putnam N."/>
            <person name="Rash S."/>
            <person name="Saiga H."/>
            <person name="Satake M."/>
            <person name="Terry A."/>
            <person name="Yamada L."/>
            <person name="Wang H.G."/>
            <person name="Awazu S."/>
            <person name="Azumi K."/>
            <person name="Boore J."/>
            <person name="Branno M."/>
            <person name="Chin-Bow S."/>
            <person name="DeSantis R."/>
            <person name="Doyle S."/>
            <person name="Francino P."/>
            <person name="Keys D.N."/>
            <person name="Haga S."/>
            <person name="Hayashi H."/>
            <person name="Hino K."/>
            <person name="Imai K.S."/>
            <person name="Inaba K."/>
            <person name="Kano S."/>
            <person name="Kobayashi K."/>
            <person name="Kobayashi M."/>
            <person name="Lee B.I."/>
            <person name="Makabe K.W."/>
            <person name="Manohar C."/>
            <person name="Matassi G."/>
            <person name="Medina M."/>
            <person name="Mochizuki Y."/>
            <person name="Mount S."/>
            <person name="Morishita T."/>
            <person name="Miura S."/>
            <person name="Nakayama A."/>
            <person name="Nishizaka S."/>
            <person name="Nomoto H."/>
            <person name="Ohta F."/>
            <person name="Oishi K."/>
            <person name="Rigoutsos I."/>
            <person name="Sano M."/>
            <person name="Sasaki A."/>
            <person name="Sasakura Y."/>
            <person name="Shoguchi E."/>
            <person name="Shin-i T."/>
            <person name="Spagnuolo A."/>
            <person name="Stainier D."/>
            <person name="Suzuki M.M."/>
            <person name="Tassy O."/>
            <person name="Takatori N."/>
            <person name="Tokuoka M."/>
            <person name="Yagi K."/>
            <person name="Yoshizaki F."/>
            <person name="Wada S."/>
            <person name="Zhang C."/>
            <person name="Hyatt P.D."/>
            <person name="Larimer F."/>
            <person name="Detter C."/>
            <person name="Doggett N."/>
            <person name="Glavina T."/>
            <person name="Hawkins T."/>
            <person name="Richardson P."/>
            <person name="Lucas S."/>
            <person name="Kohara Y."/>
            <person name="Levine M."/>
            <person name="Satoh N."/>
            <person name="Rokhsar D.S."/>
        </authorList>
    </citation>
    <scope>NUCLEOTIDE SEQUENCE [LARGE SCALE GENOMIC DNA]</scope>
</reference>
<proteinExistence type="predicted"/>
<keyword evidence="3 10" id="KW-0812">Transmembrane</keyword>
<feature type="compositionally biased region" description="Polar residues" evidence="9">
    <location>
        <begin position="387"/>
        <end position="398"/>
    </location>
</feature>
<evidence type="ECO:0000256" key="8">
    <source>
        <dbReference type="ARBA" id="ARBA00023224"/>
    </source>
</evidence>
<evidence type="ECO:0000256" key="9">
    <source>
        <dbReference type="SAM" id="MobiDB-lite"/>
    </source>
</evidence>
<keyword evidence="6 10" id="KW-0472">Membrane</keyword>
<protein>
    <submittedName>
        <fullName evidence="12">Histamine H2 receptor</fullName>
    </submittedName>
</protein>
<dbReference type="InterPro" id="IPR000276">
    <property type="entry name" value="GPCR_Rhodpsn"/>
</dbReference>
<evidence type="ECO:0000256" key="1">
    <source>
        <dbReference type="ARBA" id="ARBA00004651"/>
    </source>
</evidence>
<feature type="region of interest" description="Disordered" evidence="9">
    <location>
        <begin position="536"/>
        <end position="557"/>
    </location>
</feature>
<dbReference type="Ensembl" id="ENSCINT00000005524.3">
    <property type="protein sequence ID" value="ENSCINP00000005524.3"/>
    <property type="gene ID" value="ENSCING00000002713.3"/>
</dbReference>
<dbReference type="GO" id="GO:0008020">
    <property type="term" value="F:G protein-coupled photoreceptor activity"/>
    <property type="evidence" value="ECO:0000318"/>
    <property type="project" value="GO_Central"/>
</dbReference>
<keyword evidence="8" id="KW-0807">Transducer</keyword>
<dbReference type="FunFam" id="1.20.1070.10:FF:000678">
    <property type="entry name" value="histamine H2 receptor"/>
    <property type="match status" value="1"/>
</dbReference>
<feature type="transmembrane region" description="Helical" evidence="10">
    <location>
        <begin position="309"/>
        <end position="329"/>
    </location>
</feature>
<dbReference type="GeneID" id="100177262"/>
<sequence>MSDVGVTLSAEKTTSPTTVDFVGVVVDDNTFVVLRTIVLLFLLVLSLIGNSLVVLSVAQSRNNRHNPFNAFILSLASYGLLECALTISLATGFSIEETWNFGDFLTGFNASFVQLQNTGIFLTISAMAIDRFLAVTRLTKYHTHSSVHHANYAVLYTWIQSFIFALPLLFQNRMLGVTARPFVERCLCGLVEGTSVAFVVLLLILCFIIPLLITIVFLHLVNKRAKYERKRIRTSSTPHYTVYCLQESMLLKEARSAKFVSLLLFLFMAFKAPYVILDTLTQLNVGGAFYPANNSTIKVDGSKFYFQTVLSWMMFCFSSLYPVVTFIYFKEYWKRIKNWILCSNATSIINNGHLRSNPRHRRRQRRRLNENKRKKINPKSSIKHATAPSSVSSNIPSEKVTINGTSSGDNVLFRVPVLYAATDGLHLVASGKNNNNNNSPTQLPTGASEPHQVVDEVEDVRPSSVVDKRVDVRCSRDCLRDDVIDDDVIYITSDFDEDETESELNNSTNSRTLIWPHRHSSDTMWNSFVSRFSEGDPGIPPDEGISHPHTPTPDDVTNQLTVTNDCDVRGSHGNKIHPNISRPFVNDSLEDAHKDIVATTKHKSSRSKISPFGQQHAT</sequence>
<evidence type="ECO:0000313" key="12">
    <source>
        <dbReference type="Ensembl" id="ENSCINP00000005524.3"/>
    </source>
</evidence>
<dbReference type="KEGG" id="cin:100177262"/>
<feature type="transmembrane region" description="Helical" evidence="10">
    <location>
        <begin position="37"/>
        <end position="58"/>
    </location>
</feature>
<keyword evidence="13" id="KW-1185">Reference proteome</keyword>
<accession>A0A1W2W7L3</accession>
<dbReference type="SUPFAM" id="SSF81321">
    <property type="entry name" value="Family A G protein-coupled receptor-like"/>
    <property type="match status" value="1"/>
</dbReference>
<dbReference type="RefSeq" id="XP_002125985.1">
    <property type="nucleotide sequence ID" value="XM_002125949.4"/>
</dbReference>
<evidence type="ECO:0000256" key="10">
    <source>
        <dbReference type="SAM" id="Phobius"/>
    </source>
</evidence>
<evidence type="ECO:0000313" key="13">
    <source>
        <dbReference type="Proteomes" id="UP000008144"/>
    </source>
</evidence>
<feature type="domain" description="G-protein coupled receptors family 1 profile" evidence="11">
    <location>
        <begin position="49"/>
        <end position="325"/>
    </location>
</feature>
<dbReference type="Pfam" id="PF00001">
    <property type="entry name" value="7tm_1"/>
    <property type="match status" value="1"/>
</dbReference>
<reference evidence="12" key="2">
    <citation type="submission" date="2025-08" db="UniProtKB">
        <authorList>
            <consortium name="Ensembl"/>
        </authorList>
    </citation>
    <scope>IDENTIFICATION</scope>
</reference>
<dbReference type="CDD" id="cd00637">
    <property type="entry name" value="7tm_classA_rhodopsin-like"/>
    <property type="match status" value="1"/>
</dbReference>
<keyword evidence="4 10" id="KW-1133">Transmembrane helix</keyword>
<dbReference type="GO" id="GO:0071482">
    <property type="term" value="P:cellular response to light stimulus"/>
    <property type="evidence" value="ECO:0000318"/>
    <property type="project" value="GO_Central"/>
</dbReference>
<evidence type="ECO:0000256" key="4">
    <source>
        <dbReference type="ARBA" id="ARBA00022989"/>
    </source>
</evidence>
<feature type="transmembrane region" description="Helical" evidence="10">
    <location>
        <begin position="259"/>
        <end position="277"/>
    </location>
</feature>
<feature type="transmembrane region" description="Helical" evidence="10">
    <location>
        <begin position="197"/>
        <end position="221"/>
    </location>
</feature>
<dbReference type="GO" id="GO:0007186">
    <property type="term" value="P:G protein-coupled receptor signaling pathway"/>
    <property type="evidence" value="ECO:0000318"/>
    <property type="project" value="GO_Central"/>
</dbReference>
<gene>
    <name evidence="12" type="primary">LOC100177262</name>
</gene>
<keyword evidence="2" id="KW-1003">Cell membrane</keyword>
<accession>F6UDV5</accession>
<feature type="transmembrane region" description="Helical" evidence="10">
    <location>
        <begin position="150"/>
        <end position="170"/>
    </location>
</feature>
<feature type="region of interest" description="Disordered" evidence="9">
    <location>
        <begin position="352"/>
        <end position="398"/>
    </location>
</feature>
<dbReference type="Proteomes" id="UP000008144">
    <property type="component" value="Unassembled WGS sequence"/>
</dbReference>
<dbReference type="GO" id="GO:0007602">
    <property type="term" value="P:phototransduction"/>
    <property type="evidence" value="ECO:0000318"/>
    <property type="project" value="GO_Central"/>
</dbReference>
<dbReference type="OrthoDB" id="10070371at2759"/>
<dbReference type="Gene3D" id="1.20.1070.10">
    <property type="entry name" value="Rhodopsin 7-helix transmembrane proteins"/>
    <property type="match status" value="1"/>
</dbReference>